<keyword evidence="3" id="KW-1185">Reference proteome</keyword>
<protein>
    <submittedName>
        <fullName evidence="2">Uncharacterized protein</fullName>
    </submittedName>
</protein>
<sequence>MGSYHLRDWLSRQPPAVERKPYHWPKGVKERPLEAKKGKQLTCAERWAAVDAEKKVTDTLEITAESKGTDSDDTHGLAEWERINSAMEPPGEYCTQRDVMKEGRDAESHLTQLDMSETCLEEADSANEANDDPDVLEATHAAVANNPEEDLRLRYLAAAASTNDDELVAESDHRYSHFERKGETLHLEDYAHELAFLPDLSEEVPIELDYNGTN</sequence>
<feature type="region of interest" description="Disordered" evidence="1">
    <location>
        <begin position="1"/>
        <end position="23"/>
    </location>
</feature>
<reference evidence="2 3" key="1">
    <citation type="journal article" date="2017" name="Genome Biol. Evol.">
        <title>Phytophthora megakarya and P. palmivora, closely related causal agents of cacao black pod rot, underwent increases in genome sizes and gene numbers by different mechanisms.</title>
        <authorList>
            <person name="Ali S.S."/>
            <person name="Shao J."/>
            <person name="Lary D.J."/>
            <person name="Kronmiller B."/>
            <person name="Shen D."/>
            <person name="Strem M.D."/>
            <person name="Amoako-Attah I."/>
            <person name="Akrofi A.Y."/>
            <person name="Begoude B.A."/>
            <person name="Ten Hoopen G.M."/>
            <person name="Coulibaly K."/>
            <person name="Kebe B.I."/>
            <person name="Melnick R.L."/>
            <person name="Guiltinan M.J."/>
            <person name="Tyler B.M."/>
            <person name="Meinhardt L.W."/>
            <person name="Bailey B.A."/>
        </authorList>
    </citation>
    <scope>NUCLEOTIDE SEQUENCE [LARGE SCALE GENOMIC DNA]</scope>
    <source>
        <strain evidence="3">sbr112.9</strain>
    </source>
</reference>
<dbReference type="AlphaFoldDB" id="A0A2P4Y2U6"/>
<name>A0A2P4Y2U6_9STRA</name>
<dbReference type="OrthoDB" id="142840at2759"/>
<feature type="non-terminal residue" evidence="2">
    <location>
        <position position="214"/>
    </location>
</feature>
<feature type="compositionally biased region" description="Basic and acidic residues" evidence="1">
    <location>
        <begin position="1"/>
        <end position="10"/>
    </location>
</feature>
<proteinExistence type="predicted"/>
<accession>A0A2P4Y2U6</accession>
<evidence type="ECO:0000313" key="2">
    <source>
        <dbReference type="EMBL" id="POM72124.1"/>
    </source>
</evidence>
<gene>
    <name evidence="2" type="ORF">PHPALM_11216</name>
</gene>
<organism evidence="2 3">
    <name type="scientific">Phytophthora palmivora</name>
    <dbReference type="NCBI Taxonomy" id="4796"/>
    <lineage>
        <taxon>Eukaryota</taxon>
        <taxon>Sar</taxon>
        <taxon>Stramenopiles</taxon>
        <taxon>Oomycota</taxon>
        <taxon>Peronosporomycetes</taxon>
        <taxon>Peronosporales</taxon>
        <taxon>Peronosporaceae</taxon>
        <taxon>Phytophthora</taxon>
    </lineage>
</organism>
<dbReference type="Proteomes" id="UP000237271">
    <property type="component" value="Unassembled WGS sequence"/>
</dbReference>
<evidence type="ECO:0000313" key="3">
    <source>
        <dbReference type="Proteomes" id="UP000237271"/>
    </source>
</evidence>
<evidence type="ECO:0000256" key="1">
    <source>
        <dbReference type="SAM" id="MobiDB-lite"/>
    </source>
</evidence>
<dbReference type="EMBL" id="NCKW01006228">
    <property type="protein sequence ID" value="POM72124.1"/>
    <property type="molecule type" value="Genomic_DNA"/>
</dbReference>
<comment type="caution">
    <text evidence="2">The sequence shown here is derived from an EMBL/GenBank/DDBJ whole genome shotgun (WGS) entry which is preliminary data.</text>
</comment>